<feature type="domain" description="FAD-binding PCMH-type" evidence="8">
    <location>
        <begin position="55"/>
        <end position="232"/>
    </location>
</feature>
<dbReference type="SUPFAM" id="SSF55103">
    <property type="entry name" value="FAD-linked oxidases, C-terminal domain"/>
    <property type="match status" value="1"/>
</dbReference>
<keyword evidence="4" id="KW-0274">FAD</keyword>
<protein>
    <recommendedName>
        <fullName evidence="7">D-lactate dehydrogenase (cytochrome)</fullName>
        <ecNumber evidence="7">1.1.2.4</ecNumber>
    </recommendedName>
</protein>
<dbReference type="PROSITE" id="PS51387">
    <property type="entry name" value="FAD_PCMH"/>
    <property type="match status" value="1"/>
</dbReference>
<dbReference type="InterPro" id="IPR004113">
    <property type="entry name" value="FAD-bd_oxidored_4_C"/>
</dbReference>
<dbReference type="EMBL" id="JBHSDU010000010">
    <property type="protein sequence ID" value="MFC4311748.1"/>
    <property type="molecule type" value="Genomic_DNA"/>
</dbReference>
<comment type="similarity">
    <text evidence="2">Belongs to the FAD-binding oxidoreductase/transferase type 4 family.</text>
</comment>
<evidence type="ECO:0000313" key="9">
    <source>
        <dbReference type="EMBL" id="MFC4311748.1"/>
    </source>
</evidence>
<dbReference type="InterPro" id="IPR016171">
    <property type="entry name" value="Vanillyl_alc_oxidase_C-sub2"/>
</dbReference>
<gene>
    <name evidence="9" type="ORF">ACFPN2_21875</name>
</gene>
<evidence type="ECO:0000256" key="1">
    <source>
        <dbReference type="ARBA" id="ARBA00001974"/>
    </source>
</evidence>
<dbReference type="EC" id="1.1.2.4" evidence="7"/>
<dbReference type="RefSeq" id="WP_380600562.1">
    <property type="nucleotide sequence ID" value="NZ_JBHSDU010000010.1"/>
</dbReference>
<sequence length="476" mass="51391">MSVSQRAQSSSKYDTPDAKARVAKAIEQLRPVFAERLSVGVSVREQHGRGEAFAQSYLPDAVIWPLSTAEVSQVVKVCNEWRVPVIAFGAGTSLEGHVSAPYGGICLDLARINRVLEVRADDGDCVVQPGITREELNAQLRDTGFYFPIDPGANASIGGMIATRASGTNTIRYGTIAQNVMALEVVLANGEIVRCGNRARKSSAGYDLVRLFTGSEGTLGIVTEATLRLHGRPEAVGSSICSFPDLRGAVDTVMELIQTGAPVSRLELLDELQVRACNAYSKLSLPEQPTLFMEFMGTEAAVTEQFERAVDIVKSHGAAGLEWAFDEQRRAALWKARHAAYFAARALRPAADCIVADVCVPISHLADCVAKARAQIDAEGLVAPILGHVGDGNFHVLFLIDPNSDDERARMDRVYDSMIETAHRLGGTCTGEHGIGMGKRDKLIAEFGSSVVDLMRRVKEAWDPNGILNPGKVFDL</sequence>
<keyword evidence="10" id="KW-1185">Reference proteome</keyword>
<dbReference type="Gene3D" id="3.30.465.10">
    <property type="match status" value="1"/>
</dbReference>
<proteinExistence type="inferred from homology"/>
<evidence type="ECO:0000256" key="3">
    <source>
        <dbReference type="ARBA" id="ARBA00022630"/>
    </source>
</evidence>
<comment type="cofactor">
    <cofactor evidence="1">
        <name>FAD</name>
        <dbReference type="ChEBI" id="CHEBI:57692"/>
    </cofactor>
</comment>
<comment type="caution">
    <text evidence="9">The sequence shown here is derived from an EMBL/GenBank/DDBJ whole genome shotgun (WGS) entry which is preliminary data.</text>
</comment>
<dbReference type="InterPro" id="IPR016169">
    <property type="entry name" value="FAD-bd_PCMH_sub2"/>
</dbReference>
<evidence type="ECO:0000256" key="2">
    <source>
        <dbReference type="ARBA" id="ARBA00008000"/>
    </source>
</evidence>
<evidence type="ECO:0000256" key="5">
    <source>
        <dbReference type="ARBA" id="ARBA00022946"/>
    </source>
</evidence>
<dbReference type="InterPro" id="IPR036318">
    <property type="entry name" value="FAD-bd_PCMH-like_sf"/>
</dbReference>
<evidence type="ECO:0000256" key="6">
    <source>
        <dbReference type="ARBA" id="ARBA00023002"/>
    </source>
</evidence>
<keyword evidence="6" id="KW-0560">Oxidoreductase</keyword>
<dbReference type="Gene3D" id="3.30.70.2740">
    <property type="match status" value="1"/>
</dbReference>
<dbReference type="InterPro" id="IPR016164">
    <property type="entry name" value="FAD-linked_Oxase-like_C"/>
</dbReference>
<dbReference type="Pfam" id="PF01565">
    <property type="entry name" value="FAD_binding_4"/>
    <property type="match status" value="1"/>
</dbReference>
<evidence type="ECO:0000259" key="8">
    <source>
        <dbReference type="PROSITE" id="PS51387"/>
    </source>
</evidence>
<name>A0ABV8SXT6_9GAMM</name>
<dbReference type="InterPro" id="IPR006094">
    <property type="entry name" value="Oxid_FAD_bind_N"/>
</dbReference>
<reference evidence="10" key="1">
    <citation type="journal article" date="2019" name="Int. J. Syst. Evol. Microbiol.">
        <title>The Global Catalogue of Microorganisms (GCM) 10K type strain sequencing project: providing services to taxonomists for standard genome sequencing and annotation.</title>
        <authorList>
            <consortium name="The Broad Institute Genomics Platform"/>
            <consortium name="The Broad Institute Genome Sequencing Center for Infectious Disease"/>
            <person name="Wu L."/>
            <person name="Ma J."/>
        </authorList>
    </citation>
    <scope>NUCLEOTIDE SEQUENCE [LARGE SCALE GENOMIC DNA]</scope>
    <source>
        <strain evidence="10">CGMCC 1.10759</strain>
    </source>
</reference>
<organism evidence="9 10">
    <name type="scientific">Steroidobacter flavus</name>
    <dbReference type="NCBI Taxonomy" id="1842136"/>
    <lineage>
        <taxon>Bacteria</taxon>
        <taxon>Pseudomonadati</taxon>
        <taxon>Pseudomonadota</taxon>
        <taxon>Gammaproteobacteria</taxon>
        <taxon>Steroidobacterales</taxon>
        <taxon>Steroidobacteraceae</taxon>
        <taxon>Steroidobacter</taxon>
    </lineage>
</organism>
<dbReference type="Proteomes" id="UP001595904">
    <property type="component" value="Unassembled WGS sequence"/>
</dbReference>
<evidence type="ECO:0000313" key="10">
    <source>
        <dbReference type="Proteomes" id="UP001595904"/>
    </source>
</evidence>
<dbReference type="SUPFAM" id="SSF56176">
    <property type="entry name" value="FAD-binding/transporter-associated domain-like"/>
    <property type="match status" value="1"/>
</dbReference>
<dbReference type="Pfam" id="PF02913">
    <property type="entry name" value="FAD-oxidase_C"/>
    <property type="match status" value="1"/>
</dbReference>
<accession>A0ABV8SXT6</accession>
<keyword evidence="5" id="KW-0809">Transit peptide</keyword>
<dbReference type="Gene3D" id="1.10.45.10">
    <property type="entry name" value="Vanillyl-alcohol Oxidase, Chain A, domain 4"/>
    <property type="match status" value="1"/>
</dbReference>
<dbReference type="InterPro" id="IPR016166">
    <property type="entry name" value="FAD-bd_PCMH"/>
</dbReference>
<evidence type="ECO:0000256" key="4">
    <source>
        <dbReference type="ARBA" id="ARBA00022827"/>
    </source>
</evidence>
<dbReference type="PANTHER" id="PTHR11748">
    <property type="entry name" value="D-LACTATE DEHYDROGENASE"/>
    <property type="match status" value="1"/>
</dbReference>
<dbReference type="PANTHER" id="PTHR11748:SF111">
    <property type="entry name" value="D-LACTATE DEHYDROGENASE, MITOCHONDRIAL-RELATED"/>
    <property type="match status" value="1"/>
</dbReference>
<keyword evidence="3" id="KW-0285">Flavoprotein</keyword>
<evidence type="ECO:0000256" key="7">
    <source>
        <dbReference type="ARBA" id="ARBA00038897"/>
    </source>
</evidence>